<accession>A0A7W8E4I7</accession>
<comment type="caution">
    <text evidence="1">The sequence shown here is derived from an EMBL/GenBank/DDBJ whole genome shotgun (WGS) entry which is preliminary data.</text>
</comment>
<dbReference type="Pfam" id="PF10387">
    <property type="entry name" value="DUF2442"/>
    <property type="match status" value="1"/>
</dbReference>
<evidence type="ECO:0000313" key="2">
    <source>
        <dbReference type="Proteomes" id="UP000540989"/>
    </source>
</evidence>
<dbReference type="Proteomes" id="UP000540989">
    <property type="component" value="Unassembled WGS sequence"/>
</dbReference>
<reference evidence="1 2" key="1">
    <citation type="submission" date="2020-08" db="EMBL/GenBank/DDBJ databases">
        <title>Genomic Encyclopedia of Type Strains, Phase IV (KMG-V): Genome sequencing to study the core and pangenomes of soil and plant-associated prokaryotes.</title>
        <authorList>
            <person name="Whitman W."/>
        </authorList>
    </citation>
    <scope>NUCLEOTIDE SEQUENCE [LARGE SCALE GENOMIC DNA]</scope>
    <source>
        <strain evidence="1 2">M8UP14</strain>
    </source>
</reference>
<dbReference type="AlphaFoldDB" id="A0A7W8E4I7"/>
<evidence type="ECO:0000313" key="1">
    <source>
        <dbReference type="EMBL" id="MBB5058697.1"/>
    </source>
</evidence>
<gene>
    <name evidence="1" type="ORF">HDF16_003411</name>
</gene>
<dbReference type="RefSeq" id="WP_184218744.1">
    <property type="nucleotide sequence ID" value="NZ_JACHIP010000004.1"/>
</dbReference>
<proteinExistence type="predicted"/>
<name>A0A7W8E4I7_9BACT</name>
<organism evidence="1 2">
    <name type="scientific">Granulicella aggregans</name>
    <dbReference type="NCBI Taxonomy" id="474949"/>
    <lineage>
        <taxon>Bacteria</taxon>
        <taxon>Pseudomonadati</taxon>
        <taxon>Acidobacteriota</taxon>
        <taxon>Terriglobia</taxon>
        <taxon>Terriglobales</taxon>
        <taxon>Acidobacteriaceae</taxon>
        <taxon>Granulicella</taxon>
    </lineage>
</organism>
<dbReference type="EMBL" id="JACHIP010000004">
    <property type="protein sequence ID" value="MBB5058697.1"/>
    <property type="molecule type" value="Genomic_DNA"/>
</dbReference>
<sequence>MADCTTDEEIDAALERAKAFESFPRIVEAVYRPEPGLEFLMLRLSDGRRLLIPREELGELKDATPEQAVDLKIGLHGVDIWWPQLDDGLYLPDFLEYRWGKVRAGVAA</sequence>
<dbReference type="InterPro" id="IPR018841">
    <property type="entry name" value="DUF2442"/>
</dbReference>
<dbReference type="Gene3D" id="3.30.2020.40">
    <property type="entry name" value="Uncharacterised protein PF10387, DUF2442"/>
    <property type="match status" value="1"/>
</dbReference>
<keyword evidence="2" id="KW-1185">Reference proteome</keyword>
<evidence type="ECO:0008006" key="3">
    <source>
        <dbReference type="Google" id="ProtNLM"/>
    </source>
</evidence>
<protein>
    <recommendedName>
        <fullName evidence="3">DUF2442 domain-containing protein</fullName>
    </recommendedName>
</protein>